<sequence>MTSVENSLQRDFPIEYAVVAARPDSVLCGFANELFGGRSRCSGSRITPCRAVLEGTAPPLAGCGEAP</sequence>
<name>C5B5M1_METEA</name>
<accession>C5B5M1</accession>
<dbReference type="HOGENOM" id="CLU_2807497_0_0_5"/>
<keyword evidence="1" id="KW-0614">Plasmid</keyword>
<reference evidence="1 2" key="1">
    <citation type="journal article" date="2009" name="PLoS ONE">
        <title>Methylobacterium genome sequences: a reference blueprint to investigate microbial metabolism of C1 compounds from natural and industrial sources.</title>
        <authorList>
            <person name="Vuilleumier S."/>
            <person name="Chistoserdova L."/>
            <person name="Lee M.-C."/>
            <person name="Bringel F."/>
            <person name="Lajus A."/>
            <person name="Zhou Y."/>
            <person name="Gourion B."/>
            <person name="Barbe V."/>
            <person name="Chang J."/>
            <person name="Cruveiller S."/>
            <person name="Dossat C."/>
            <person name="Gillett W."/>
            <person name="Gruffaz C."/>
            <person name="Haugen E."/>
            <person name="Hourcade E."/>
            <person name="Levy R."/>
            <person name="Mangenot S."/>
            <person name="Muller E."/>
            <person name="Nadalig T."/>
            <person name="Pagni M."/>
            <person name="Penny C."/>
            <person name="Peyraud R."/>
            <person name="Robinson D.G."/>
            <person name="Roche D."/>
            <person name="Rouy Z."/>
            <person name="Saenampechek C."/>
            <person name="Salvignol G."/>
            <person name="Vallenet D."/>
            <person name="Wu Z."/>
            <person name="Marx C.J."/>
            <person name="Vorholt J.A."/>
            <person name="Olson M.V."/>
            <person name="Kaul R."/>
            <person name="Weissenbach J."/>
            <person name="Medigue C."/>
            <person name="Lidstrom M.E."/>
        </authorList>
    </citation>
    <scope>NUCLEOTIDE SEQUENCE [LARGE SCALE GENOMIC DNA]</scope>
    <source>
        <strain evidence="2">ATCC 14718 / DSM 1338 / JCM 2805 / NCIMB 9133 / AM1</strain>
    </source>
</reference>
<evidence type="ECO:0000313" key="1">
    <source>
        <dbReference type="EMBL" id="ACS43753.1"/>
    </source>
</evidence>
<keyword evidence="2" id="KW-1185">Reference proteome</keyword>
<evidence type="ECO:0000313" key="2">
    <source>
        <dbReference type="Proteomes" id="UP000009081"/>
    </source>
</evidence>
<organism evidence="1 2">
    <name type="scientific">Methylorubrum extorquens (strain ATCC 14718 / DSM 1338 / JCM 2805 / NCIMB 9133 / AM1)</name>
    <name type="common">Methylobacterium extorquens</name>
    <dbReference type="NCBI Taxonomy" id="272630"/>
    <lineage>
        <taxon>Bacteria</taxon>
        <taxon>Pseudomonadati</taxon>
        <taxon>Pseudomonadota</taxon>
        <taxon>Alphaproteobacteria</taxon>
        <taxon>Hyphomicrobiales</taxon>
        <taxon>Methylobacteriaceae</taxon>
        <taxon>Methylorubrum</taxon>
    </lineage>
</organism>
<dbReference type="Proteomes" id="UP000009081">
    <property type="component" value="Plasmid megaplasmid"/>
</dbReference>
<dbReference type="EMBL" id="CP001511">
    <property type="protein sequence ID" value="ACS43753.1"/>
    <property type="molecule type" value="Genomic_DNA"/>
</dbReference>
<dbReference type="KEGG" id="mea:Mex_2p0959"/>
<proteinExistence type="predicted"/>
<protein>
    <submittedName>
        <fullName evidence="1">Uncharacterized protein</fullName>
    </submittedName>
</protein>
<gene>
    <name evidence="1" type="ordered locus">MexAM1_META2p0959</name>
</gene>
<dbReference type="AlphaFoldDB" id="C5B5M1"/>
<geneLocation type="plasmid" evidence="1 2">
    <name>megaplasmid</name>
</geneLocation>